<keyword evidence="3" id="KW-1185">Reference proteome</keyword>
<feature type="region of interest" description="Disordered" evidence="1">
    <location>
        <begin position="95"/>
        <end position="126"/>
    </location>
</feature>
<dbReference type="Proteomes" id="UP000243978">
    <property type="component" value="Unassembled WGS sequence"/>
</dbReference>
<accession>A0A2T6BLD4</accession>
<reference evidence="2 3" key="1">
    <citation type="submission" date="2018-04" db="EMBL/GenBank/DDBJ databases">
        <title>Genomic Encyclopedia of Archaeal and Bacterial Type Strains, Phase II (KMG-II): from individual species to whole genera.</title>
        <authorList>
            <person name="Goeker M."/>
        </authorList>
    </citation>
    <scope>NUCLEOTIDE SEQUENCE [LARGE SCALE GENOMIC DNA]</scope>
    <source>
        <strain evidence="2 3">DSM 100977</strain>
    </source>
</reference>
<organism evidence="2 3">
    <name type="scientific">Litoreibacter ponti</name>
    <dbReference type="NCBI Taxonomy" id="1510457"/>
    <lineage>
        <taxon>Bacteria</taxon>
        <taxon>Pseudomonadati</taxon>
        <taxon>Pseudomonadota</taxon>
        <taxon>Alphaproteobacteria</taxon>
        <taxon>Rhodobacterales</taxon>
        <taxon>Roseobacteraceae</taxon>
        <taxon>Litoreibacter</taxon>
    </lineage>
</organism>
<gene>
    <name evidence="2" type="ORF">C8N43_1526</name>
</gene>
<feature type="compositionally biased region" description="Basic residues" evidence="1">
    <location>
        <begin position="95"/>
        <end position="104"/>
    </location>
</feature>
<dbReference type="RefSeq" id="WP_107845010.1">
    <property type="nucleotide sequence ID" value="NZ_QBKS01000001.1"/>
</dbReference>
<dbReference type="OrthoDB" id="9858102at2"/>
<evidence type="ECO:0000313" key="2">
    <source>
        <dbReference type="EMBL" id="PTX56861.1"/>
    </source>
</evidence>
<comment type="caution">
    <text evidence="2">The sequence shown here is derived from an EMBL/GenBank/DDBJ whole genome shotgun (WGS) entry which is preliminary data.</text>
</comment>
<evidence type="ECO:0000256" key="1">
    <source>
        <dbReference type="SAM" id="MobiDB-lite"/>
    </source>
</evidence>
<name>A0A2T6BLD4_9RHOB</name>
<protein>
    <submittedName>
        <fullName evidence="2">Uncharacterized protein</fullName>
    </submittedName>
</protein>
<proteinExistence type="predicted"/>
<feature type="compositionally biased region" description="Basic and acidic residues" evidence="1">
    <location>
        <begin position="105"/>
        <end position="115"/>
    </location>
</feature>
<dbReference type="AlphaFoldDB" id="A0A2T6BLD4"/>
<evidence type="ECO:0000313" key="3">
    <source>
        <dbReference type="Proteomes" id="UP000243978"/>
    </source>
</evidence>
<dbReference type="EMBL" id="QBKS01000001">
    <property type="protein sequence ID" value="PTX56861.1"/>
    <property type="molecule type" value="Genomic_DNA"/>
</dbReference>
<sequence length="171" mass="18675">MPIYDIRVFMETDMQKVAEELGSNSSFATEGGSLTFSEPARPYCMMQIVDNGADTISPSVNAEKSQGIVVRVGGEYRNRTGVHGFAIQNECERKQRLKGAKHPLTKSEQKAKVSKPDSPVQNEKGPVTAATVNRGQIEKACQLSKHISTGQRRTANAQSAFSWSLTGETIQ</sequence>